<dbReference type="eggNOG" id="COG0726">
    <property type="taxonomic scope" value="Bacteria"/>
</dbReference>
<dbReference type="CDD" id="cd00761">
    <property type="entry name" value="Glyco_tranf_GTA_type"/>
    <property type="match status" value="1"/>
</dbReference>
<dbReference type="CDD" id="cd10918">
    <property type="entry name" value="CE4_NodB_like_5s_6s"/>
    <property type="match status" value="1"/>
</dbReference>
<dbReference type="InterPro" id="IPR029044">
    <property type="entry name" value="Nucleotide-diphossugar_trans"/>
</dbReference>
<dbReference type="AlphaFoldDB" id="B8HRA8"/>
<dbReference type="SUPFAM" id="SSF88713">
    <property type="entry name" value="Glycoside hydrolase/deacetylase"/>
    <property type="match status" value="1"/>
</dbReference>
<dbReference type="SUPFAM" id="SSF53448">
    <property type="entry name" value="Nucleotide-diphospho-sugar transferases"/>
    <property type="match status" value="1"/>
</dbReference>
<dbReference type="CAZy" id="GT2">
    <property type="family name" value="Glycosyltransferase Family 2"/>
</dbReference>
<evidence type="ECO:0000259" key="1">
    <source>
        <dbReference type="Pfam" id="PF00535"/>
    </source>
</evidence>
<dbReference type="GO" id="GO:0016740">
    <property type="term" value="F:transferase activity"/>
    <property type="evidence" value="ECO:0007669"/>
    <property type="project" value="UniProtKB-KW"/>
</dbReference>
<accession>B8HRA8</accession>
<feature type="domain" description="Glycosyltransferase 2-like" evidence="1">
    <location>
        <begin position="10"/>
        <end position="137"/>
    </location>
</feature>
<name>B8HRA8_CYAP4</name>
<protein>
    <submittedName>
        <fullName evidence="3">Glycosyl transferase family 2</fullName>
    </submittedName>
</protein>
<dbReference type="InterPro" id="IPR002509">
    <property type="entry name" value="NODB_dom"/>
</dbReference>
<reference evidence="3" key="1">
    <citation type="submission" date="2009-01" db="EMBL/GenBank/DDBJ databases">
        <title>Complete sequence of chromosome Cyanothece sp. PCC 7425.</title>
        <authorList>
            <consortium name="US DOE Joint Genome Institute"/>
            <person name="Lucas S."/>
            <person name="Copeland A."/>
            <person name="Lapidus A."/>
            <person name="Glavina del Rio T."/>
            <person name="Dalin E."/>
            <person name="Tice H."/>
            <person name="Bruce D."/>
            <person name="Goodwin L."/>
            <person name="Pitluck S."/>
            <person name="Sims D."/>
            <person name="Meineke L."/>
            <person name="Brettin T."/>
            <person name="Detter J.C."/>
            <person name="Han C."/>
            <person name="Larimer F."/>
            <person name="Land M."/>
            <person name="Hauser L."/>
            <person name="Kyrpides N."/>
            <person name="Ovchinnikova G."/>
            <person name="Liberton M."/>
            <person name="Stoeckel J."/>
            <person name="Banerjee A."/>
            <person name="Singh A."/>
            <person name="Page L."/>
            <person name="Sato H."/>
            <person name="Zhao L."/>
            <person name="Sherman L."/>
            <person name="Pakrasi H."/>
            <person name="Richardson P."/>
        </authorList>
    </citation>
    <scope>NUCLEOTIDE SEQUENCE</scope>
    <source>
        <strain evidence="3">PCC 7425</strain>
    </source>
</reference>
<dbReference type="InterPro" id="IPR050834">
    <property type="entry name" value="Glycosyltransf_2"/>
</dbReference>
<gene>
    <name evidence="3" type="ordered locus">Cyan7425_1727</name>
</gene>
<dbReference type="KEGG" id="cyn:Cyan7425_1727"/>
<dbReference type="EMBL" id="CP001344">
    <property type="protein sequence ID" value="ACL44096.1"/>
    <property type="molecule type" value="Genomic_DNA"/>
</dbReference>
<dbReference type="eggNOG" id="COG1215">
    <property type="taxonomic scope" value="Bacteria"/>
</dbReference>
<dbReference type="Pfam" id="PF01522">
    <property type="entry name" value="Polysacc_deac_1"/>
    <property type="match status" value="1"/>
</dbReference>
<keyword evidence="3" id="KW-0808">Transferase</keyword>
<dbReference type="STRING" id="395961.Cyan7425_1727"/>
<dbReference type="InterPro" id="IPR001173">
    <property type="entry name" value="Glyco_trans_2-like"/>
</dbReference>
<dbReference type="PANTHER" id="PTHR43685">
    <property type="entry name" value="GLYCOSYLTRANSFERASE"/>
    <property type="match status" value="1"/>
</dbReference>
<dbReference type="Gene3D" id="3.90.550.10">
    <property type="entry name" value="Spore Coat Polysaccharide Biosynthesis Protein SpsA, Chain A"/>
    <property type="match status" value="1"/>
</dbReference>
<dbReference type="PANTHER" id="PTHR43685:SF2">
    <property type="entry name" value="GLYCOSYLTRANSFERASE 2-LIKE DOMAIN-CONTAINING PROTEIN"/>
    <property type="match status" value="1"/>
</dbReference>
<dbReference type="Gene3D" id="3.20.20.370">
    <property type="entry name" value="Glycoside hydrolase/deacetylase"/>
    <property type="match status" value="1"/>
</dbReference>
<evidence type="ECO:0000259" key="2">
    <source>
        <dbReference type="Pfam" id="PF01522"/>
    </source>
</evidence>
<dbReference type="InterPro" id="IPR011330">
    <property type="entry name" value="Glyco_hydro/deAcase_b/a-brl"/>
</dbReference>
<dbReference type="GO" id="GO:0005975">
    <property type="term" value="P:carbohydrate metabolic process"/>
    <property type="evidence" value="ECO:0007669"/>
    <property type="project" value="InterPro"/>
</dbReference>
<evidence type="ECO:0000313" key="3">
    <source>
        <dbReference type="EMBL" id="ACL44096.1"/>
    </source>
</evidence>
<dbReference type="Pfam" id="PF00535">
    <property type="entry name" value="Glycos_transf_2"/>
    <property type="match status" value="1"/>
</dbReference>
<feature type="domain" description="NodB homology" evidence="2">
    <location>
        <begin position="514"/>
        <end position="646"/>
    </location>
</feature>
<dbReference type="HOGENOM" id="CLU_399404_0_0_3"/>
<dbReference type="GO" id="GO:0016810">
    <property type="term" value="F:hydrolase activity, acting on carbon-nitrogen (but not peptide) bonds"/>
    <property type="evidence" value="ECO:0007669"/>
    <property type="project" value="InterPro"/>
</dbReference>
<sequence length="689" mass="77616">MTAGTTLNVSIVIPAFNAADTIAETLQSLLDQTFTNWEAIVVNDGSTDDTVVVVQRFMARDLRIHLFTQENQGLSGARNSGAKLAQGDCVLFLDADDWIFPSHLERLTHRFLADPSLDVVYCGWVHALPDREYVLPELPTLSGDLFVPFCHYCVSLMSSFLVRRSLVDLVGPFDTSMHCGGEDWDFWQRIARSGARFGLVKEVLVAYRARPNSLSRNGAILLKDSLVVLTRGYGPDPRVPHPHPVYPNGLPTADLSKHKFYLLCYCAGFLIGGGKDACSLLDILADEQCPNLLPDEVANHLMGSTFLSASKPRREWYSTWLNYRHNLKDFLIALEARSGTPNLAVRSNRIFEQLLSKYSQAKDLPGQFRKIWAYFIFLRRPLRRLIHQIQILAKRSGWSFALIFPPLRSMLQRSGKRLTLPHRLAEPDLNHTEANQLRYQYLSPQSLPGAGSKVTETLPILVYPRLAIANSEQPLSSYISPEIFENQLRYLKESGYRTISLDQWGEAVIAGKSTFDRAVVITFENCSQDFLDYGWPLLKAYGFSATLYLYADEIGQLKTTDAVTGEEIQLIEWAKIRRLQAEGVGFASHGHRRRALTSIPLVDAWLDISRSHIMLQEELSTRISTFVYPEGKLNPWLQFLVGLAGYDFGLTEQFGQCSNRHSLLALPCIRMSGLDSQEKFSAKLSITDS</sequence>
<organism evidence="3">
    <name type="scientific">Cyanothece sp. (strain PCC 7425 / ATCC 29141)</name>
    <dbReference type="NCBI Taxonomy" id="395961"/>
    <lineage>
        <taxon>Bacteria</taxon>
        <taxon>Bacillati</taxon>
        <taxon>Cyanobacteriota</taxon>
        <taxon>Cyanophyceae</taxon>
        <taxon>Gomontiellales</taxon>
        <taxon>Cyanothecaceae</taxon>
        <taxon>Cyanothece</taxon>
    </lineage>
</organism>
<proteinExistence type="predicted"/>